<reference evidence="2 3" key="1">
    <citation type="submission" date="2013-02" db="EMBL/GenBank/DDBJ databases">
        <authorList>
            <person name="Lukaszewicz M."/>
            <person name="Biegalska A."/>
            <person name="Krasowska A."/>
        </authorList>
    </citation>
    <scope>NUCLEOTIDE SEQUENCE [LARGE SCALE GENOMIC DNA]</scope>
</reference>
<evidence type="ECO:0000259" key="1">
    <source>
        <dbReference type="Pfam" id="PF16075"/>
    </source>
</evidence>
<dbReference type="EMBL" id="KC699836">
    <property type="protein sequence ID" value="AGK87001.1"/>
    <property type="molecule type" value="Genomic_DNA"/>
</dbReference>
<dbReference type="OrthoDB" id="1004at10239"/>
<accession>R4JGS4</accession>
<sequence length="1163" mass="129733">MADINLGQSPYNDRFDPKKNRTKVLFQPDRPLQNSELIELQSIAEYNTQQLGDSIFEDGALQNGMSFSIDSEKKTITVEDGEVYLAGKVRNFDKQTIPFSGVGNEKIGVKLQQRIIDYNEDPSLLDPTQGVPSYNSPGADRLEETVILTNNDEEAPTIYEFNDGNLFVEPDRPEFSLINETLAQRTYEESGSYQVEGFAMWTEPSETEGKVDLVIDGGTAYVLGYRIHKPTATRIPLNKSLTYREVIQETHTYDTAVRKIKVGSSSVKSVNRVVARTESPVGGITVSKGVRDGRDPIPAEYTSIDPTTTRLWTTNPEYIYTYGTDYKIVQENGIQYVDWNTGMNGTEPNTGQSYQLSFEYDRVMQDNVDYKVTMTPIEGTAGWDTYVDFNGMTGHKPKNGGVVRITYDFYLARVDLVTLNNKGAFTVIEGQPDRAEVAEVPDQSDPLTLIIGTVFVYPNSDIAEATNTGVVRLRMSDLQKLKTRLENVEYNQSIMALEDSSIAVDDPLTLRGVFADGFVDFTRMDLNQSSVAVSFEDASITLQVNAPSDQQKVPEFSQDKSIAAMWGRIVTAPYTETKEISQPFATEAMNVNPYAVYNKLGTIKLDPSADNWIEETKVVVNKEETQTVRMDRWWRHGRTTTKHKDLQYLVDNLVLDGNQKWDMGNSLAQDKLLGRTGTLTNVSSSIRESAIEFIRQRDINFVAENLQPMANNLYLTFDGIRVPVTPTGSTVAGSETGTIRADASGKATGKFTIPAGVRTGVREVVLQNSTNNAFTTYVAQGTLKTTEEVVTRTRVTVNLYDPLAQSFVFPQDRVVTSFDLFFASKSTTDNLIVQVRGMSDGGWPNQTVYAERILTPAEVQVSDDASKATKVALDDPLMCKAGQSYCIVIITDSNEYTMWLATLGQNRVDDPSAKVVSNPYVQGVLFSSSNARTWTVHQSSDLKFNVYTAYFQENAVVEFDPIEDLDSDMILLMASYLTPSNTGCTWEVKAIDKADVGTISIDDVPWQPLANYIEKIINPMVIGVVKLRATFKSNRYISPMLTLEDLLFVNFISETAGDYVSVTIDATDAPFKDLKVSYDAAIPPGTKVTPFYSLDKGENWVELKNPKITPQSAEFSRYEFTATNVAPESNLAKSLKFKLELRADNRFVRPRVRRFTGVFKDDI</sequence>
<evidence type="ECO:0000313" key="2">
    <source>
        <dbReference type="EMBL" id="AGK87001.1"/>
    </source>
</evidence>
<protein>
    <recommendedName>
        <fullName evidence="1">DUF4815 domain-containing protein</fullName>
    </recommendedName>
</protein>
<evidence type="ECO:0000313" key="3">
    <source>
        <dbReference type="Proteomes" id="UP000258501"/>
    </source>
</evidence>
<name>R4JGS4_9CAUD</name>
<dbReference type="Proteomes" id="UP000258501">
    <property type="component" value="Segment"/>
</dbReference>
<gene>
    <name evidence="2" type="ORF">SIOphi_00965</name>
</gene>
<keyword evidence="3" id="KW-1185">Reference proteome</keyword>
<dbReference type="Pfam" id="PF16075">
    <property type="entry name" value="DUF4815"/>
    <property type="match status" value="1"/>
</dbReference>
<feature type="domain" description="DUF4815" evidence="1">
    <location>
        <begin position="9"/>
        <end position="618"/>
    </location>
</feature>
<organism evidence="2 3">
    <name type="scientific">Bacillus phage SIOphi</name>
    <dbReference type="NCBI Taxonomy" id="1285382"/>
    <lineage>
        <taxon>Viruses</taxon>
        <taxon>Duplodnaviria</taxon>
        <taxon>Heunggongvirae</taxon>
        <taxon>Uroviricota</taxon>
        <taxon>Caudoviricetes</taxon>
        <taxon>Herelleviridae</taxon>
        <taxon>Bastillevirinae</taxon>
        <taxon>Siophivirus</taxon>
        <taxon>Siophivirus SIOphi</taxon>
    </lineage>
</organism>
<dbReference type="InterPro" id="IPR032096">
    <property type="entry name" value="DUF4815"/>
</dbReference>
<proteinExistence type="predicted"/>